<feature type="region of interest" description="Disordered" evidence="1">
    <location>
        <begin position="534"/>
        <end position="555"/>
    </location>
</feature>
<feature type="region of interest" description="Disordered" evidence="1">
    <location>
        <begin position="315"/>
        <end position="458"/>
    </location>
</feature>
<feature type="compositionally biased region" description="Pro residues" evidence="1">
    <location>
        <begin position="398"/>
        <end position="411"/>
    </location>
</feature>
<sequence>MEGDGDSPSFWPSPPPSTSIYRRRRPSPLLNPAVLIILLPILAMIVVFFAVPSFLNFTSQFLRPNSVRKSWDSLNVLLVLFAILCGVFARKNDEKNDDVLENHGSSGSVVMGKSHESISHSLFEFSDRKIYDPPIQSGSVRLRRSSSSYPDLRQESLWGAGDDRRRFFDDFEVNNYRSPASSDYVRRHRRSELERDDSEVKVIPVDTFAVRSSPSPSPAPPRTPPPPPPPPPPIVQRKPRRSYETVARKEKLSNSDADQFKKSRSPPAPPPPPPPPPPPRVPGGHLPEQKSRKSARRMGGATKDIATVFVSLYNQTRKKKKQRTKNIHENAVQSPPSATTPTPPPPPPPPPPPSMLHNLFRKGSKSKRIHSVSAPPPPPPPPPRPPPPRSSKRKTHIPPAPPTPPPPPPPDTSRRRAAGKPPLPARKSSFYNRDDNVNSGGQSPLIPMPPPPPPFRMPELKYVVRGDFVRIRSTHSSRCSSPELDDVDLSSNKSAMDGGDAIGATFCPSPDVNVKADTFIARLRGEWRLEKINSLRERKNVGLTPDPSPNPTHTS</sequence>
<feature type="compositionally biased region" description="Pro residues" evidence="1">
    <location>
        <begin position="374"/>
        <end position="389"/>
    </location>
</feature>
<dbReference type="PANTHER" id="PTHR33098:SF71">
    <property type="entry name" value="HYDROXYPROLINE-RICH GLYCOPROTEIN FAMILY PROTEIN"/>
    <property type="match status" value="1"/>
</dbReference>
<feature type="transmembrane region" description="Helical" evidence="2">
    <location>
        <begin position="29"/>
        <end position="51"/>
    </location>
</feature>
<keyword evidence="2" id="KW-0812">Transmembrane</keyword>
<evidence type="ECO:0000313" key="3">
    <source>
        <dbReference type="EMBL" id="WJZ97745.1"/>
    </source>
</evidence>
<proteinExistence type="predicted"/>
<reference evidence="3 4" key="1">
    <citation type="journal article" date="2023" name="Hortic Res">
        <title>The complete reference genome for grapevine (Vitis vinifera L.) genetics and breeding.</title>
        <authorList>
            <person name="Shi X."/>
            <person name="Cao S."/>
            <person name="Wang X."/>
            <person name="Huang S."/>
            <person name="Wang Y."/>
            <person name="Liu Z."/>
            <person name="Liu W."/>
            <person name="Leng X."/>
            <person name="Peng Y."/>
            <person name="Wang N."/>
            <person name="Wang Y."/>
            <person name="Ma Z."/>
            <person name="Xu X."/>
            <person name="Zhang F."/>
            <person name="Xue H."/>
            <person name="Zhong H."/>
            <person name="Wang Y."/>
            <person name="Zhang K."/>
            <person name="Velt A."/>
            <person name="Avia K."/>
            <person name="Holtgrawe D."/>
            <person name="Grimplet J."/>
            <person name="Matus J.T."/>
            <person name="Ware D."/>
            <person name="Wu X."/>
            <person name="Wang H."/>
            <person name="Liu C."/>
            <person name="Fang Y."/>
            <person name="Rustenholz C."/>
            <person name="Cheng Z."/>
            <person name="Xiao H."/>
            <person name="Zhou Y."/>
        </authorList>
    </citation>
    <scope>NUCLEOTIDE SEQUENCE [LARGE SCALE GENOMIC DNA]</scope>
    <source>
        <strain evidence="4">cv. Pinot noir / PN40024</strain>
        <tissue evidence="3">Leaf</tissue>
    </source>
</reference>
<dbReference type="EMBL" id="CP126658">
    <property type="protein sequence ID" value="WJZ97745.1"/>
    <property type="molecule type" value="Genomic_DNA"/>
</dbReference>
<feature type="compositionally biased region" description="Pro residues" evidence="1">
    <location>
        <begin position="446"/>
        <end position="456"/>
    </location>
</feature>
<accession>A0ABY9CUD5</accession>
<feature type="compositionally biased region" description="Pro residues" evidence="1">
    <location>
        <begin position="341"/>
        <end position="354"/>
    </location>
</feature>
<name>A0ABY9CUD5_VITVI</name>
<keyword evidence="4" id="KW-1185">Reference proteome</keyword>
<feature type="compositionally biased region" description="Pro residues" evidence="1">
    <location>
        <begin position="215"/>
        <end position="234"/>
    </location>
</feature>
<keyword evidence="2" id="KW-0472">Membrane</keyword>
<dbReference type="PANTHER" id="PTHR33098">
    <property type="entry name" value="COTTON FIBER (DUF761)"/>
    <property type="match status" value="1"/>
</dbReference>
<evidence type="ECO:0008006" key="5">
    <source>
        <dbReference type="Google" id="ProtNLM"/>
    </source>
</evidence>
<feature type="compositionally biased region" description="Basic and acidic residues" evidence="1">
    <location>
        <begin position="241"/>
        <end position="261"/>
    </location>
</feature>
<feature type="region of interest" description="Disordered" evidence="1">
    <location>
        <begin position="182"/>
        <end position="303"/>
    </location>
</feature>
<feature type="compositionally biased region" description="Pro residues" evidence="1">
    <location>
        <begin position="546"/>
        <end position="555"/>
    </location>
</feature>
<dbReference type="PRINTS" id="PR01217">
    <property type="entry name" value="PRICHEXTENSN"/>
</dbReference>
<protein>
    <recommendedName>
        <fullName evidence="5">Formin-like protein 20</fullName>
    </recommendedName>
</protein>
<gene>
    <name evidence="3" type="ORF">VitviT2T_016326</name>
</gene>
<feature type="compositionally biased region" description="Pro residues" evidence="1">
    <location>
        <begin position="266"/>
        <end position="281"/>
    </location>
</feature>
<evidence type="ECO:0000256" key="1">
    <source>
        <dbReference type="SAM" id="MobiDB-lite"/>
    </source>
</evidence>
<evidence type="ECO:0000256" key="2">
    <source>
        <dbReference type="SAM" id="Phobius"/>
    </source>
</evidence>
<organism evidence="3 4">
    <name type="scientific">Vitis vinifera</name>
    <name type="common">Grape</name>
    <dbReference type="NCBI Taxonomy" id="29760"/>
    <lineage>
        <taxon>Eukaryota</taxon>
        <taxon>Viridiplantae</taxon>
        <taxon>Streptophyta</taxon>
        <taxon>Embryophyta</taxon>
        <taxon>Tracheophyta</taxon>
        <taxon>Spermatophyta</taxon>
        <taxon>Magnoliopsida</taxon>
        <taxon>eudicotyledons</taxon>
        <taxon>Gunneridae</taxon>
        <taxon>Pentapetalae</taxon>
        <taxon>rosids</taxon>
        <taxon>Vitales</taxon>
        <taxon>Vitaceae</taxon>
        <taxon>Viteae</taxon>
        <taxon>Vitis</taxon>
    </lineage>
</organism>
<feature type="compositionally biased region" description="Basic residues" evidence="1">
    <location>
        <begin position="359"/>
        <end position="370"/>
    </location>
</feature>
<evidence type="ECO:0000313" key="4">
    <source>
        <dbReference type="Proteomes" id="UP001227230"/>
    </source>
</evidence>
<dbReference type="Proteomes" id="UP001227230">
    <property type="component" value="Chromosome 11"/>
</dbReference>
<keyword evidence="2" id="KW-1133">Transmembrane helix</keyword>
<feature type="compositionally biased region" description="Basic residues" evidence="1">
    <location>
        <begin position="316"/>
        <end position="325"/>
    </location>
</feature>